<feature type="binding site" evidence="6">
    <location>
        <position position="655"/>
    </location>
    <ligand>
        <name>Mg(2+)</name>
        <dbReference type="ChEBI" id="CHEBI:18420"/>
        <label>1</label>
    </ligand>
</feature>
<feature type="site" description="Important for catalytic activity" evidence="7">
    <location>
        <position position="843"/>
    </location>
</feature>
<feature type="region of interest" description="Disordered" evidence="8">
    <location>
        <begin position="519"/>
        <end position="616"/>
    </location>
</feature>
<dbReference type="SUPFAM" id="SSF51430">
    <property type="entry name" value="NAD(P)-linked oxidoreductase"/>
    <property type="match status" value="1"/>
</dbReference>
<keyword evidence="2 6" id="KW-0479">Metal-binding</keyword>
<protein>
    <submittedName>
        <fullName evidence="11">6382_t:CDS:1</fullName>
    </submittedName>
</protein>
<feature type="compositionally biased region" description="Basic and acidic residues" evidence="8">
    <location>
        <begin position="553"/>
        <end position="578"/>
    </location>
</feature>
<dbReference type="InterPro" id="IPR036812">
    <property type="entry name" value="NAD(P)_OxRdtase_dom_sf"/>
</dbReference>
<dbReference type="InterPro" id="IPR020847">
    <property type="entry name" value="AP_endonuclease_F1_BS"/>
</dbReference>
<dbReference type="Proteomes" id="UP000789831">
    <property type="component" value="Unassembled WGS sequence"/>
</dbReference>
<dbReference type="GO" id="GO:0008311">
    <property type="term" value="F:double-stranded DNA 3'-5' DNA exonuclease activity"/>
    <property type="evidence" value="ECO:0007669"/>
    <property type="project" value="TreeGrafter"/>
</dbReference>
<dbReference type="GO" id="GO:0008081">
    <property type="term" value="F:phosphoric diester hydrolase activity"/>
    <property type="evidence" value="ECO:0007669"/>
    <property type="project" value="TreeGrafter"/>
</dbReference>
<dbReference type="PANTHER" id="PTHR22748">
    <property type="entry name" value="AP ENDONUCLEASE"/>
    <property type="match status" value="1"/>
</dbReference>
<keyword evidence="6" id="KW-0464">Manganese</keyword>
<feature type="site" description="Transition state stabilizer" evidence="7">
    <location>
        <position position="770"/>
    </location>
</feature>
<feature type="binding site" evidence="6">
    <location>
        <position position="768"/>
    </location>
    <ligand>
        <name>Mg(2+)</name>
        <dbReference type="ChEBI" id="CHEBI:18420"/>
        <label>1</label>
    </ligand>
</feature>
<evidence type="ECO:0000259" key="10">
    <source>
        <dbReference type="Pfam" id="PF03372"/>
    </source>
</evidence>
<feature type="domain" description="NADP-dependent oxidoreductase" evidence="9">
    <location>
        <begin position="34"/>
        <end position="306"/>
    </location>
</feature>
<reference evidence="11" key="1">
    <citation type="submission" date="2021-06" db="EMBL/GenBank/DDBJ databases">
        <authorList>
            <person name="Kallberg Y."/>
            <person name="Tangrot J."/>
            <person name="Rosling A."/>
        </authorList>
    </citation>
    <scope>NUCLEOTIDE SEQUENCE</scope>
    <source>
        <strain evidence="11">MT106</strain>
    </source>
</reference>
<dbReference type="GO" id="GO:0046872">
    <property type="term" value="F:metal ion binding"/>
    <property type="evidence" value="ECO:0007669"/>
    <property type="project" value="UniProtKB-KW"/>
</dbReference>
<feature type="site" description="Interaction with DNA substrate" evidence="7">
    <location>
        <position position="870"/>
    </location>
</feature>
<dbReference type="PANTHER" id="PTHR22748:SF6">
    <property type="entry name" value="DNA-(APURINIC OR APYRIMIDINIC SITE) ENDONUCLEASE"/>
    <property type="match status" value="1"/>
</dbReference>
<comment type="similarity">
    <text evidence="1">Belongs to the DNA repair enzymes AP/ExoA family.</text>
</comment>
<dbReference type="NCBIfam" id="TIGR00633">
    <property type="entry name" value="xth"/>
    <property type="match status" value="1"/>
</dbReference>
<evidence type="ECO:0000256" key="7">
    <source>
        <dbReference type="PIRSR" id="PIRSR604808-3"/>
    </source>
</evidence>
<dbReference type="InterPro" id="IPR023210">
    <property type="entry name" value="NADP_OxRdtase_dom"/>
</dbReference>
<gene>
    <name evidence="11" type="ORF">AGERDE_LOCUS690</name>
</gene>
<dbReference type="PROSITE" id="PS00726">
    <property type="entry name" value="AP_NUCLEASE_F1_1"/>
    <property type="match status" value="1"/>
</dbReference>
<evidence type="ECO:0000259" key="9">
    <source>
        <dbReference type="Pfam" id="PF00248"/>
    </source>
</evidence>
<evidence type="ECO:0000256" key="6">
    <source>
        <dbReference type="PIRSR" id="PIRSR604808-2"/>
    </source>
</evidence>
<dbReference type="InterPro" id="IPR004808">
    <property type="entry name" value="AP_endonuc_1"/>
</dbReference>
<feature type="domain" description="Endonuclease/exonuclease/phosphatase" evidence="10">
    <location>
        <begin position="624"/>
        <end position="860"/>
    </location>
</feature>
<keyword evidence="4 6" id="KW-0460">Magnesium</keyword>
<dbReference type="InterPro" id="IPR005135">
    <property type="entry name" value="Endo/exonuclease/phosphatase"/>
</dbReference>
<dbReference type="GO" id="GO:0003677">
    <property type="term" value="F:DNA binding"/>
    <property type="evidence" value="ECO:0007669"/>
    <property type="project" value="InterPro"/>
</dbReference>
<dbReference type="SUPFAM" id="SSF56219">
    <property type="entry name" value="DNase I-like"/>
    <property type="match status" value="1"/>
</dbReference>
<dbReference type="Pfam" id="PF00248">
    <property type="entry name" value="Aldo_ket_red"/>
    <property type="match status" value="1"/>
</dbReference>
<feature type="binding site" evidence="6">
    <location>
        <position position="627"/>
    </location>
    <ligand>
        <name>Mg(2+)</name>
        <dbReference type="ChEBI" id="CHEBI:18420"/>
        <label>1</label>
    </ligand>
</feature>
<evidence type="ECO:0000256" key="3">
    <source>
        <dbReference type="ARBA" id="ARBA00022801"/>
    </source>
</evidence>
<evidence type="ECO:0000256" key="4">
    <source>
        <dbReference type="ARBA" id="ARBA00022842"/>
    </source>
</evidence>
<dbReference type="EMBL" id="CAJVPL010000035">
    <property type="protein sequence ID" value="CAG8436689.1"/>
    <property type="molecule type" value="Genomic_DNA"/>
</dbReference>
<evidence type="ECO:0000313" key="11">
    <source>
        <dbReference type="EMBL" id="CAG8436689.1"/>
    </source>
</evidence>
<feature type="binding site" evidence="6">
    <location>
        <position position="869"/>
    </location>
    <ligand>
        <name>Mg(2+)</name>
        <dbReference type="ChEBI" id="CHEBI:18420"/>
        <label>1</label>
    </ligand>
</feature>
<dbReference type="Pfam" id="PF03372">
    <property type="entry name" value="Exo_endo_phos"/>
    <property type="match status" value="1"/>
</dbReference>
<dbReference type="PROSITE" id="PS51435">
    <property type="entry name" value="AP_NUCLEASE_F1_4"/>
    <property type="match status" value="1"/>
</dbReference>
<feature type="active site" description="Proton acceptor" evidence="5">
    <location>
        <position position="870"/>
    </location>
</feature>
<dbReference type="InterPro" id="IPR036691">
    <property type="entry name" value="Endo/exonu/phosph_ase_sf"/>
</dbReference>
<feature type="binding site" evidence="6">
    <location>
        <position position="770"/>
    </location>
    <ligand>
        <name>Mg(2+)</name>
        <dbReference type="ChEBI" id="CHEBI:18420"/>
        <label>1</label>
    </ligand>
</feature>
<keyword evidence="3" id="KW-0378">Hydrolase</keyword>
<organism evidence="11 12">
    <name type="scientific">Ambispora gerdemannii</name>
    <dbReference type="NCBI Taxonomy" id="144530"/>
    <lineage>
        <taxon>Eukaryota</taxon>
        <taxon>Fungi</taxon>
        <taxon>Fungi incertae sedis</taxon>
        <taxon>Mucoromycota</taxon>
        <taxon>Glomeromycotina</taxon>
        <taxon>Glomeromycetes</taxon>
        <taxon>Archaeosporales</taxon>
        <taxon>Ambisporaceae</taxon>
        <taxon>Ambispora</taxon>
    </lineage>
</organism>
<keyword evidence="12" id="KW-1185">Reference proteome</keyword>
<evidence type="ECO:0000256" key="2">
    <source>
        <dbReference type="ARBA" id="ARBA00022723"/>
    </source>
</evidence>
<comment type="cofactor">
    <cofactor evidence="6">
        <name>Mg(2+)</name>
        <dbReference type="ChEBI" id="CHEBI:18420"/>
    </cofactor>
    <cofactor evidence="6">
        <name>Mn(2+)</name>
        <dbReference type="ChEBI" id="CHEBI:29035"/>
    </cofactor>
    <text evidence="6">Probably binds two magnesium or manganese ions per subunit.</text>
</comment>
<name>A0A9N8V3K7_9GLOM</name>
<dbReference type="NCBIfam" id="TIGR00195">
    <property type="entry name" value="exoDNase_III"/>
    <property type="match status" value="1"/>
</dbReference>
<dbReference type="CDD" id="cd09087">
    <property type="entry name" value="Ape1-like_AP-endo"/>
    <property type="match status" value="1"/>
</dbReference>
<feature type="compositionally biased region" description="Polar residues" evidence="8">
    <location>
        <begin position="595"/>
        <end position="609"/>
    </location>
</feature>
<evidence type="ECO:0000256" key="8">
    <source>
        <dbReference type="SAM" id="MobiDB-lite"/>
    </source>
</evidence>
<dbReference type="AlphaFoldDB" id="A0A9N8V3K7"/>
<dbReference type="OrthoDB" id="498125at2759"/>
<feature type="active site" description="Proton donor/acceptor" evidence="5">
    <location>
        <position position="768"/>
    </location>
</feature>
<dbReference type="GO" id="GO:0006284">
    <property type="term" value="P:base-excision repair"/>
    <property type="evidence" value="ECO:0007669"/>
    <property type="project" value="TreeGrafter"/>
</dbReference>
<dbReference type="GO" id="GO:0005634">
    <property type="term" value="C:nucleus"/>
    <property type="evidence" value="ECO:0007669"/>
    <property type="project" value="TreeGrafter"/>
</dbReference>
<evidence type="ECO:0000256" key="1">
    <source>
        <dbReference type="ARBA" id="ARBA00007092"/>
    </source>
</evidence>
<feature type="active site" evidence="5">
    <location>
        <position position="729"/>
    </location>
</feature>
<dbReference type="Gene3D" id="3.60.10.10">
    <property type="entry name" value="Endonuclease/exonuclease/phosphatase"/>
    <property type="match status" value="1"/>
</dbReference>
<proteinExistence type="inferred from homology"/>
<accession>A0A9N8V3K7</accession>
<dbReference type="CDD" id="cd19099">
    <property type="entry name" value="AKR_unchar"/>
    <property type="match status" value="1"/>
</dbReference>
<comment type="caution">
    <text evidence="11">The sequence shown here is derived from an EMBL/GenBank/DDBJ whole genome shotgun (WGS) entry which is preliminary data.</text>
</comment>
<evidence type="ECO:0000313" key="12">
    <source>
        <dbReference type="Proteomes" id="UP000789831"/>
    </source>
</evidence>
<dbReference type="GO" id="GO:0003906">
    <property type="term" value="F:DNA-(apurinic or apyrimidinic site) endonuclease activity"/>
    <property type="evidence" value="ECO:0007669"/>
    <property type="project" value="TreeGrafter"/>
</dbReference>
<sequence>MFNLLKRVGLAQKEKFTNIPKSKIIKTGQTVSRLGFGGYRVVQQNSQHRLSLYKSIQNGINVIDTSTHFEVGKSEEMIGEVVEDMIKRKMKNREEIVVISKAGYVNTDDASHLDDTRFAKINKNLAHSISTDFLEKEISESLRRLRMKKVDIFMINNPERILKATNKSYSLDRLYKDITTACIFLDEECKKGRIGGYGICSNSMAIPKAIDHISLPKILADLPVNSRHNLVAIETPLNIFERDVLERNGELHSLADIAKMNDISLFTNRPLHAIAGGMIHKLANNKDDISSDQKVLDNLELSFKNLNELESKLSETPSISFPISAKFVWSNVLAENLARLSKSYFSASHYLEKEVLPSIMRDLKDLSDYDKSTEKLDNEEFRLGVWISDYEKQSRCLIKHILSYTRVQELQRNDELETLITTFSPSLSESYSPEEGTKFKLFDDVITQYSPLSVKALRIVLADQRVGCTLVGMRRPEHVEDALLALELHQKEHDNEDIFPSDSFKVIDDWIQNAISDAKQLSSEKPEDQENDVFAVPMSDREESTRPAKRPKKSNDPEQQPSKEKGKQKEIKVEEPAKKPVTRKTSKAKKDNEESTAISTVPTNTTMPKQLSFPAKPEGTTKFASWNVSGLKASLKKGFKFYVETEDPDILCLQETKVNEPMHDIVDERKYKCREWAFEDKKGYGGVAIFSKIEPVSKTHGLPTHPKPDTTKGRIITLEFPTLYYVACYVPNAGDKLVRLNEKLEWNRAMEKYLRELDAKKPVIWTGDLNVAHKEIDLAKPETNSKTAGFTREERQDFEKILNGDENKFIDTWRHFHPDTKGVYTYYSYRFQARTKGIGWRLDYHVVSERLLDRVVESETRSECWGASDHVPLVLLLKDDL</sequence>
<evidence type="ECO:0000256" key="5">
    <source>
        <dbReference type="PIRSR" id="PIRSR604808-1"/>
    </source>
</evidence>
<dbReference type="Gene3D" id="3.20.20.100">
    <property type="entry name" value="NADP-dependent oxidoreductase domain"/>
    <property type="match status" value="1"/>
</dbReference>
<feature type="binding site" evidence="6">
    <location>
        <position position="870"/>
    </location>
    <ligand>
        <name>Mg(2+)</name>
        <dbReference type="ChEBI" id="CHEBI:18420"/>
        <label>1</label>
    </ligand>
</feature>